<protein>
    <recommendedName>
        <fullName evidence="2">Pyruvate carboxyltransferase domain-containing protein</fullName>
    </recommendedName>
</protein>
<accession>A0A382TBK9</accession>
<organism evidence="1">
    <name type="scientific">marine metagenome</name>
    <dbReference type="NCBI Taxonomy" id="408172"/>
    <lineage>
        <taxon>unclassified sequences</taxon>
        <taxon>metagenomes</taxon>
        <taxon>ecological metagenomes</taxon>
    </lineage>
</organism>
<evidence type="ECO:0000313" key="1">
    <source>
        <dbReference type="EMBL" id="SVD19175.1"/>
    </source>
</evidence>
<dbReference type="AlphaFoldDB" id="A0A382TBK9"/>
<name>A0A382TBK9_9ZZZZ</name>
<evidence type="ECO:0008006" key="2">
    <source>
        <dbReference type="Google" id="ProtNLM"/>
    </source>
</evidence>
<sequence>MTSHEPLLLDCTLRDGGYHNDWDFPVDLIEEYLRAMVAASVDFVELGFRSLETDGFLGGCAYTTDGFIRQLDIPTDLTLGVMVNTGELNRHESGVEAAIDALFAPADDSPVTLVRLASHFVEVEAALAACARLHELGYLVGVNLMQIADRTDAEIEEVARRAAAEPPDVLYFADSLGSMDAVQTSR</sequence>
<proteinExistence type="predicted"/>
<dbReference type="EMBL" id="UINC01135180">
    <property type="protein sequence ID" value="SVD19175.1"/>
    <property type="molecule type" value="Genomic_DNA"/>
</dbReference>
<feature type="non-terminal residue" evidence="1">
    <location>
        <position position="186"/>
    </location>
</feature>
<dbReference type="SUPFAM" id="SSF51569">
    <property type="entry name" value="Aldolase"/>
    <property type="match status" value="1"/>
</dbReference>
<dbReference type="Gene3D" id="3.20.20.70">
    <property type="entry name" value="Aldolase class I"/>
    <property type="match status" value="1"/>
</dbReference>
<dbReference type="InterPro" id="IPR013785">
    <property type="entry name" value="Aldolase_TIM"/>
</dbReference>
<gene>
    <name evidence="1" type="ORF">METZ01_LOCUS372029</name>
</gene>
<reference evidence="1" key="1">
    <citation type="submission" date="2018-05" db="EMBL/GenBank/DDBJ databases">
        <authorList>
            <person name="Lanie J.A."/>
            <person name="Ng W.-L."/>
            <person name="Kazmierczak K.M."/>
            <person name="Andrzejewski T.M."/>
            <person name="Davidsen T.M."/>
            <person name="Wayne K.J."/>
            <person name="Tettelin H."/>
            <person name="Glass J.I."/>
            <person name="Rusch D."/>
            <person name="Podicherti R."/>
            <person name="Tsui H.-C.T."/>
            <person name="Winkler M.E."/>
        </authorList>
    </citation>
    <scope>NUCLEOTIDE SEQUENCE</scope>
</reference>